<sequence length="73" mass="8214">MTSEVSSLKAGTVLSENDISIKIATIDYNLILYKDTLARIEKSIRERDYEQLLLNCAYKPIINSSSRAAFLTT</sequence>
<reference evidence="1 2" key="1">
    <citation type="submission" date="2017-09" db="EMBL/GenBank/DDBJ databases">
        <title>High-quality draft genome sequence of Butyrivibrio fibrisolvens INBov1, isolated from cow rumen.</title>
        <authorList>
            <person name="Rodriguez Hernaez J."/>
            <person name="Rivarola M."/>
            <person name="Paniego N."/>
            <person name="Cravero S."/>
            <person name="Ceron Cucchi M."/>
            <person name="Martinez M.C."/>
        </authorList>
    </citation>
    <scope>NUCLEOTIDE SEQUENCE [LARGE SCALE GENOMIC DNA]</scope>
    <source>
        <strain evidence="1 2">INBov1</strain>
    </source>
</reference>
<organism evidence="1 2">
    <name type="scientific">Butyrivibrio fibrisolvens</name>
    <dbReference type="NCBI Taxonomy" id="831"/>
    <lineage>
        <taxon>Bacteria</taxon>
        <taxon>Bacillati</taxon>
        <taxon>Bacillota</taxon>
        <taxon>Clostridia</taxon>
        <taxon>Lachnospirales</taxon>
        <taxon>Lachnospiraceae</taxon>
        <taxon>Butyrivibrio</taxon>
    </lineage>
</organism>
<comment type="caution">
    <text evidence="1">The sequence shown here is derived from an EMBL/GenBank/DDBJ whole genome shotgun (WGS) entry which is preliminary data.</text>
</comment>
<keyword evidence="2" id="KW-1185">Reference proteome</keyword>
<name>A0A317FX17_BUTFI</name>
<gene>
    <name evidence="1" type="ORF">CPT75_03410</name>
</gene>
<dbReference type="EMBL" id="NXNG01000001">
    <property type="protein sequence ID" value="PWT26234.1"/>
    <property type="molecule type" value="Genomic_DNA"/>
</dbReference>
<accession>A0A317FX17</accession>
<dbReference type="AlphaFoldDB" id="A0A317FX17"/>
<protein>
    <submittedName>
        <fullName evidence="1">Uncharacterized protein</fullName>
    </submittedName>
</protein>
<proteinExistence type="predicted"/>
<dbReference type="Proteomes" id="UP000245488">
    <property type="component" value="Chromosome"/>
</dbReference>
<evidence type="ECO:0000313" key="2">
    <source>
        <dbReference type="Proteomes" id="UP000245488"/>
    </source>
</evidence>
<evidence type="ECO:0000313" key="1">
    <source>
        <dbReference type="EMBL" id="PWT26234.1"/>
    </source>
</evidence>